<dbReference type="InterPro" id="IPR017871">
    <property type="entry name" value="ABC_transporter-like_CS"/>
</dbReference>
<dbReference type="Proteomes" id="UP000748991">
    <property type="component" value="Unassembled WGS sequence"/>
</dbReference>
<evidence type="ECO:0000256" key="7">
    <source>
        <dbReference type="ARBA" id="ARBA00022840"/>
    </source>
</evidence>
<keyword evidence="6" id="KW-0547">Nucleotide-binding</keyword>
<dbReference type="Pfam" id="PF00005">
    <property type="entry name" value="ABC_tran"/>
    <property type="match status" value="2"/>
</dbReference>
<evidence type="ECO:0000313" key="12">
    <source>
        <dbReference type="EMBL" id="MBS6535461.1"/>
    </source>
</evidence>
<evidence type="ECO:0000259" key="11">
    <source>
        <dbReference type="PROSITE" id="PS50893"/>
    </source>
</evidence>
<keyword evidence="9" id="KW-0472">Membrane</keyword>
<dbReference type="InterPro" id="IPR050095">
    <property type="entry name" value="ECF_ABC_transporter_ATP-bd"/>
</dbReference>
<dbReference type="InterPro" id="IPR003439">
    <property type="entry name" value="ABC_transporter-like_ATP-bd"/>
</dbReference>
<comment type="function">
    <text evidence="10">Probably part of an ABC transporter complex. Responsible for energy coupling to the transport system.</text>
</comment>
<feature type="domain" description="ABC transporter" evidence="11">
    <location>
        <begin position="2"/>
        <end position="244"/>
    </location>
</feature>
<keyword evidence="7 12" id="KW-0067">ATP-binding</keyword>
<dbReference type="GO" id="GO:0043190">
    <property type="term" value="C:ATP-binding cassette (ABC) transporter complex"/>
    <property type="evidence" value="ECO:0007669"/>
    <property type="project" value="TreeGrafter"/>
</dbReference>
<organism evidence="12 13">
    <name type="scientific">Peptoniphilus harei</name>
    <dbReference type="NCBI Taxonomy" id="54005"/>
    <lineage>
        <taxon>Bacteria</taxon>
        <taxon>Bacillati</taxon>
        <taxon>Bacillota</taxon>
        <taxon>Tissierellia</taxon>
        <taxon>Tissierellales</taxon>
        <taxon>Peptoniphilaceae</taxon>
        <taxon>Peptoniphilus</taxon>
    </lineage>
</organism>
<reference evidence="12" key="1">
    <citation type="submission" date="2021-02" db="EMBL/GenBank/DDBJ databases">
        <title>Infant gut strain persistence is associated with maternal origin, phylogeny, and functional potential including surface adhesion and iron acquisition.</title>
        <authorList>
            <person name="Lou Y.C."/>
        </authorList>
    </citation>
    <scope>NUCLEOTIDE SEQUENCE</scope>
    <source>
        <strain evidence="12">L3_060_052G1_dasL3_060_052G1_concoct_1</strain>
    </source>
</reference>
<evidence type="ECO:0000256" key="5">
    <source>
        <dbReference type="ARBA" id="ARBA00022737"/>
    </source>
</evidence>
<dbReference type="SMART" id="SM00382">
    <property type="entry name" value="AAA"/>
    <property type="match status" value="2"/>
</dbReference>
<dbReference type="GO" id="GO:0005524">
    <property type="term" value="F:ATP binding"/>
    <property type="evidence" value="ECO:0007669"/>
    <property type="project" value="UniProtKB-KW"/>
</dbReference>
<dbReference type="Gene3D" id="3.40.50.300">
    <property type="entry name" value="P-loop containing nucleotide triphosphate hydrolases"/>
    <property type="match status" value="2"/>
</dbReference>
<comment type="subcellular location">
    <subcellularLocation>
        <location evidence="1">Cell membrane</location>
        <topology evidence="1">Peripheral membrane protein</topology>
    </subcellularLocation>
</comment>
<comment type="similarity">
    <text evidence="2">Belongs to the ABC transporter superfamily.</text>
</comment>
<dbReference type="GO" id="GO:0016887">
    <property type="term" value="F:ATP hydrolysis activity"/>
    <property type="evidence" value="ECO:0007669"/>
    <property type="project" value="InterPro"/>
</dbReference>
<keyword evidence="3" id="KW-0813">Transport</keyword>
<dbReference type="SUPFAM" id="SSF52540">
    <property type="entry name" value="P-loop containing nucleoside triphosphate hydrolases"/>
    <property type="match status" value="2"/>
</dbReference>
<proteinExistence type="inferred from homology"/>
<evidence type="ECO:0000256" key="3">
    <source>
        <dbReference type="ARBA" id="ARBA00022448"/>
    </source>
</evidence>
<dbReference type="InterPro" id="IPR003593">
    <property type="entry name" value="AAA+_ATPase"/>
</dbReference>
<keyword evidence="8" id="KW-1278">Translocase</keyword>
<dbReference type="CDD" id="cd03225">
    <property type="entry name" value="ABC_cobalt_CbiO_domain1"/>
    <property type="match status" value="1"/>
</dbReference>
<feature type="domain" description="ABC transporter" evidence="11">
    <location>
        <begin position="272"/>
        <end position="469"/>
    </location>
</feature>
<name>A0A943SQV0_9FIRM</name>
<evidence type="ECO:0000313" key="13">
    <source>
        <dbReference type="Proteomes" id="UP000748991"/>
    </source>
</evidence>
<dbReference type="EMBL" id="JAGZZP010000012">
    <property type="protein sequence ID" value="MBS6535461.1"/>
    <property type="molecule type" value="Genomic_DNA"/>
</dbReference>
<sequence length="469" mass="54466">MLEFKNLSLAYENYEGKENTIFENINLSFEEGSVNVISGQSGSGKSTFIKLINGIIPEVNNAKISGQLLFKGKNLFDQGISDRSQYISTVFQNPKNQFYCINSSDEMAFALENRNVKKEEILSKIDYYTRIFGTDKLLDRDLFKLSGGEKQLVAITSVALMDNEIYIFDEPSASLDNKSIERLKNIIEILKEKKKIIIIAEHRLYYLRDIMDKLFVIEDKKINSYERKELNDEFIRNHKLRSLKEIKKEDLNKDKYIKKSFFDKNFDHDKIMECRNFFCKYRGSDKVIFDFNLSFDRGIYFIIGENGIGKTSFIRNICGLNKGQRGDLYYGSEKIKRPYEKISLVMQDVNYQLFTDSVYSEMSIVSDDDLLKEKILRDLGLWDKKGRHPQALSGGEKQRLALGLALASKKEIVLLDEPTSGLCLKNMTKLISFLKEMKKQNKTIIIITHDYEFIKSADENILEFVNEKY</sequence>
<keyword evidence="4" id="KW-1003">Cell membrane</keyword>
<dbReference type="PANTHER" id="PTHR43553">
    <property type="entry name" value="HEAVY METAL TRANSPORTER"/>
    <property type="match status" value="1"/>
</dbReference>
<dbReference type="PROSITE" id="PS00211">
    <property type="entry name" value="ABC_TRANSPORTER_1"/>
    <property type="match status" value="1"/>
</dbReference>
<evidence type="ECO:0000256" key="10">
    <source>
        <dbReference type="ARBA" id="ARBA00025157"/>
    </source>
</evidence>
<comment type="caution">
    <text evidence="12">The sequence shown here is derived from an EMBL/GenBank/DDBJ whole genome shotgun (WGS) entry which is preliminary data.</text>
</comment>
<evidence type="ECO:0000256" key="1">
    <source>
        <dbReference type="ARBA" id="ARBA00004202"/>
    </source>
</evidence>
<evidence type="ECO:0000256" key="8">
    <source>
        <dbReference type="ARBA" id="ARBA00022967"/>
    </source>
</evidence>
<dbReference type="RefSeq" id="WP_278638084.1">
    <property type="nucleotide sequence ID" value="NZ_JAGZZP010000012.1"/>
</dbReference>
<dbReference type="InterPro" id="IPR027417">
    <property type="entry name" value="P-loop_NTPase"/>
</dbReference>
<evidence type="ECO:0000256" key="2">
    <source>
        <dbReference type="ARBA" id="ARBA00005417"/>
    </source>
</evidence>
<keyword evidence="5" id="KW-0677">Repeat</keyword>
<evidence type="ECO:0000256" key="9">
    <source>
        <dbReference type="ARBA" id="ARBA00023136"/>
    </source>
</evidence>
<dbReference type="AlphaFoldDB" id="A0A943SQV0"/>
<protein>
    <submittedName>
        <fullName evidence="12">ABC transporter ATP-binding protein</fullName>
    </submittedName>
</protein>
<dbReference type="InterPro" id="IPR015856">
    <property type="entry name" value="ABC_transpr_CbiO/EcfA_su"/>
</dbReference>
<dbReference type="PANTHER" id="PTHR43553:SF23">
    <property type="entry name" value="ABC TRANSPORTER ATP-BINDING COMPONENT"/>
    <property type="match status" value="1"/>
</dbReference>
<dbReference type="GO" id="GO:0042626">
    <property type="term" value="F:ATPase-coupled transmembrane transporter activity"/>
    <property type="evidence" value="ECO:0007669"/>
    <property type="project" value="TreeGrafter"/>
</dbReference>
<gene>
    <name evidence="12" type="ORF">KH327_06480</name>
</gene>
<evidence type="ECO:0000256" key="6">
    <source>
        <dbReference type="ARBA" id="ARBA00022741"/>
    </source>
</evidence>
<dbReference type="PROSITE" id="PS50893">
    <property type="entry name" value="ABC_TRANSPORTER_2"/>
    <property type="match status" value="2"/>
</dbReference>
<evidence type="ECO:0000256" key="4">
    <source>
        <dbReference type="ARBA" id="ARBA00022475"/>
    </source>
</evidence>
<accession>A0A943SQV0</accession>